<dbReference type="EMBL" id="LLXI01000558">
    <property type="protein sequence ID" value="PKY47581.1"/>
    <property type="molecule type" value="Genomic_DNA"/>
</dbReference>
<evidence type="ECO:0000313" key="2">
    <source>
        <dbReference type="Proteomes" id="UP000234323"/>
    </source>
</evidence>
<keyword evidence="2" id="KW-1185">Reference proteome</keyword>
<dbReference type="AlphaFoldDB" id="A0A2I1GLS8"/>
<proteinExistence type="predicted"/>
<dbReference type="Proteomes" id="UP000234323">
    <property type="component" value="Unassembled WGS sequence"/>
</dbReference>
<reference evidence="1 2" key="1">
    <citation type="submission" date="2015-10" db="EMBL/GenBank/DDBJ databases">
        <title>Genome analyses suggest a sexual origin of heterokaryosis in a supposedly ancient asexual fungus.</title>
        <authorList>
            <person name="Ropars J."/>
            <person name="Sedzielewska K."/>
            <person name="Noel J."/>
            <person name="Charron P."/>
            <person name="Farinelli L."/>
            <person name="Marton T."/>
            <person name="Kruger M."/>
            <person name="Pelin A."/>
            <person name="Brachmann A."/>
            <person name="Corradi N."/>
        </authorList>
    </citation>
    <scope>NUCLEOTIDE SEQUENCE [LARGE SCALE GENOMIC DNA]</scope>
    <source>
        <strain evidence="1 2">A4</strain>
    </source>
</reference>
<organism evidence="1 2">
    <name type="scientific">Rhizophagus irregularis</name>
    <dbReference type="NCBI Taxonomy" id="588596"/>
    <lineage>
        <taxon>Eukaryota</taxon>
        <taxon>Fungi</taxon>
        <taxon>Fungi incertae sedis</taxon>
        <taxon>Mucoromycota</taxon>
        <taxon>Glomeromycotina</taxon>
        <taxon>Glomeromycetes</taxon>
        <taxon>Glomerales</taxon>
        <taxon>Glomeraceae</taxon>
        <taxon>Rhizophagus</taxon>
    </lineage>
</organism>
<dbReference type="VEuPathDB" id="FungiDB:FUN_007967"/>
<evidence type="ECO:0000313" key="1">
    <source>
        <dbReference type="EMBL" id="PKY47581.1"/>
    </source>
</evidence>
<gene>
    <name evidence="1" type="ORF">RhiirA4_522889</name>
</gene>
<sequence length="166" mass="19376">MEKPTGAVALHCPSVVQNHNLYSGGYLSLCTFFLRNDTFLVADCGDDAVDIMSRKLLQNNKLLNVSAIYVVARWLIEFYNCLGRKVGFQTLRKLKRYKYQKIQNLIRRLFDDFFASGLNLNLTEILKVKINLRVHCPELQQYVMREVKRKMEEAGWIVKLDFTVHQ</sequence>
<comment type="caution">
    <text evidence="1">The sequence shown here is derived from an EMBL/GenBank/DDBJ whole genome shotgun (WGS) entry which is preliminary data.</text>
</comment>
<protein>
    <submittedName>
        <fullName evidence="1">Uncharacterized protein</fullName>
    </submittedName>
</protein>
<accession>A0A2I1GLS8</accession>
<name>A0A2I1GLS8_9GLOM</name>